<accession>A0CED6</accession>
<dbReference type="SMART" id="SM00448">
    <property type="entry name" value="REC"/>
    <property type="match status" value="1"/>
</dbReference>
<dbReference type="HOGENOM" id="CLU_019335_0_0_1"/>
<dbReference type="EMBL" id="CT868065">
    <property type="protein sequence ID" value="CAK69153.1"/>
    <property type="molecule type" value="Genomic_DNA"/>
</dbReference>
<dbReference type="InterPro" id="IPR011006">
    <property type="entry name" value="CheY-like_superfamily"/>
</dbReference>
<evidence type="ECO:0000313" key="5">
    <source>
        <dbReference type="EMBL" id="CAK69153.1"/>
    </source>
</evidence>
<dbReference type="OrthoDB" id="60033at2759"/>
<dbReference type="CDD" id="cd17546">
    <property type="entry name" value="REC_hyHK_CKI1_RcsC-like"/>
    <property type="match status" value="1"/>
</dbReference>
<dbReference type="KEGG" id="ptm:GSPATT00037590001"/>
<dbReference type="PANTHER" id="PTHR43719:SF28">
    <property type="entry name" value="PEROXIDE STRESS-ACTIVATED HISTIDINE KINASE MAK1-RELATED"/>
    <property type="match status" value="1"/>
</dbReference>
<sequence length="811" mass="94414">MILAILYSSIWLCNTIYEMMLGIEQLLYHGIQLGIVLCFLMLQYLQKSRQSISYMIPILLLCLNILNVNEDMNSEKLYLFLLPPLIYDHLNKDEKKKLYFIIFKFLHLLTMCIWKALGDLNRGQPIIITFILLLFTYYLQKQYDQQLKRTEGGLEDTINIKTITDTDRIWDSQNYLISIIKLDGKLNLLTSNNRAQDLLKHINLQELLNSPLLSVDKQTRLLMQEQFSCRFPSIQDLKEVQQHYSLNELLEQLQQLQKYPYEFEVFSIRGYNDLHLKVFYLEPKSFTIVLQNMEEYNLQIKKVFTQTTMQQLFKSFSHEYNTSLNYILALAQVAECHEEVPQNIKEQFFKPILVNGKVMHSMVLDMMDYNSILGKTFSLQVAVFNIQELILDVISLFKDQVSKKNLEIKIDFKSKITQILSDRNRIKQILINLVSNAQKFTLQGSISLKVETCLFQKNQQYVVFHVEDTGIGMTKAEQDRLTFLLQQGVPSIQKISKNTAGFGLGLFISNKIAEALSQQRFEKGGGLRFETQTGKGFHCWFSVYPQTVSPGVKPNNPKSPLIMLNKKIIIDTRQTEVNAGIETLKRGLMRAKFSHLLGSNGQINDGNQIRQRRPHSQIRFVQELIDAVSTDTVNNECSVEDYQTRVKYMKSQQYQQQQQSFLLRSNQSFIECRCPNILIVDDEQINILALSILLEQLGLTTDQVFNGRECVDLIYSKQRKSIYEHVLLAFCGKCTDRQYQLIFMDINMPILDGWEASRQIKKRFSIPIIACTAFTDNETKEQCYQNGIDYYLSKPVKKESLIQVLQYYRIL</sequence>
<dbReference type="InParanoid" id="A0CED6"/>
<proteinExistence type="predicted"/>
<feature type="domain" description="Response regulatory" evidence="4">
    <location>
        <begin position="676"/>
        <end position="809"/>
    </location>
</feature>
<dbReference type="InterPro" id="IPR036890">
    <property type="entry name" value="HATPase_C_sf"/>
</dbReference>
<dbReference type="STRING" id="5888.A0CED6"/>
<dbReference type="Pfam" id="PF00072">
    <property type="entry name" value="Response_reg"/>
    <property type="match status" value="1"/>
</dbReference>
<evidence type="ECO:0000313" key="6">
    <source>
        <dbReference type="Proteomes" id="UP000000600"/>
    </source>
</evidence>
<dbReference type="SUPFAM" id="SSF52172">
    <property type="entry name" value="CheY-like"/>
    <property type="match status" value="1"/>
</dbReference>
<organism evidence="5 6">
    <name type="scientific">Paramecium tetraurelia</name>
    <dbReference type="NCBI Taxonomy" id="5888"/>
    <lineage>
        <taxon>Eukaryota</taxon>
        <taxon>Sar</taxon>
        <taxon>Alveolata</taxon>
        <taxon>Ciliophora</taxon>
        <taxon>Intramacronucleata</taxon>
        <taxon>Oligohymenophorea</taxon>
        <taxon>Peniculida</taxon>
        <taxon>Parameciidae</taxon>
        <taxon>Paramecium</taxon>
    </lineage>
</organism>
<dbReference type="SMART" id="SM00387">
    <property type="entry name" value="HATPase_c"/>
    <property type="match status" value="1"/>
</dbReference>
<reference evidence="5 6" key="1">
    <citation type="journal article" date="2006" name="Nature">
        <title>Global trends of whole-genome duplications revealed by the ciliate Paramecium tetraurelia.</title>
        <authorList>
            <consortium name="Genoscope"/>
            <person name="Aury J.-M."/>
            <person name="Jaillon O."/>
            <person name="Duret L."/>
            <person name="Noel B."/>
            <person name="Jubin C."/>
            <person name="Porcel B.M."/>
            <person name="Segurens B."/>
            <person name="Daubin V."/>
            <person name="Anthouard V."/>
            <person name="Aiach N."/>
            <person name="Arnaiz O."/>
            <person name="Billaut A."/>
            <person name="Beisson J."/>
            <person name="Blanc I."/>
            <person name="Bouhouche K."/>
            <person name="Camara F."/>
            <person name="Duharcourt S."/>
            <person name="Guigo R."/>
            <person name="Gogendeau D."/>
            <person name="Katinka M."/>
            <person name="Keller A.-M."/>
            <person name="Kissmehl R."/>
            <person name="Klotz C."/>
            <person name="Koll F."/>
            <person name="Le Moue A."/>
            <person name="Lepere C."/>
            <person name="Malinsky S."/>
            <person name="Nowacki M."/>
            <person name="Nowak J.K."/>
            <person name="Plattner H."/>
            <person name="Poulain J."/>
            <person name="Ruiz F."/>
            <person name="Serrano V."/>
            <person name="Zagulski M."/>
            <person name="Dessen P."/>
            <person name="Betermier M."/>
            <person name="Weissenbach J."/>
            <person name="Scarpelli C."/>
            <person name="Schachter V."/>
            <person name="Sperling L."/>
            <person name="Meyer E."/>
            <person name="Cohen J."/>
            <person name="Wincker P."/>
        </authorList>
    </citation>
    <scope>NUCLEOTIDE SEQUENCE [LARGE SCALE GENOMIC DNA]</scope>
    <source>
        <strain evidence="5 6">Stock d4-2</strain>
    </source>
</reference>
<evidence type="ECO:0000256" key="1">
    <source>
        <dbReference type="ARBA" id="ARBA00022553"/>
    </source>
</evidence>
<evidence type="ECO:0000259" key="4">
    <source>
        <dbReference type="PROSITE" id="PS50110"/>
    </source>
</evidence>
<dbReference type="AlphaFoldDB" id="A0CED6"/>
<dbReference type="InterPro" id="IPR001789">
    <property type="entry name" value="Sig_transdc_resp-reg_receiver"/>
</dbReference>
<evidence type="ECO:0008006" key="7">
    <source>
        <dbReference type="Google" id="ProtNLM"/>
    </source>
</evidence>
<dbReference type="eggNOG" id="KOG0519">
    <property type="taxonomic scope" value="Eukaryota"/>
</dbReference>
<dbReference type="Gene3D" id="3.40.50.2300">
    <property type="match status" value="1"/>
</dbReference>
<dbReference type="InterPro" id="IPR005467">
    <property type="entry name" value="His_kinase_dom"/>
</dbReference>
<dbReference type="PROSITE" id="PS50109">
    <property type="entry name" value="HIS_KIN"/>
    <property type="match status" value="1"/>
</dbReference>
<dbReference type="InterPro" id="IPR050956">
    <property type="entry name" value="2C_system_His_kinase"/>
</dbReference>
<protein>
    <recommendedName>
        <fullName evidence="7">Histidine kinase</fullName>
    </recommendedName>
</protein>
<dbReference type="Gene3D" id="1.10.287.130">
    <property type="match status" value="1"/>
</dbReference>
<feature type="domain" description="Histidine kinase" evidence="3">
    <location>
        <begin position="315"/>
        <end position="536"/>
    </location>
</feature>
<name>A0CED6_PARTE</name>
<dbReference type="SUPFAM" id="SSF55874">
    <property type="entry name" value="ATPase domain of HSP90 chaperone/DNA topoisomerase II/histidine kinase"/>
    <property type="match status" value="1"/>
</dbReference>
<dbReference type="Pfam" id="PF02518">
    <property type="entry name" value="HATPase_c"/>
    <property type="match status" value="1"/>
</dbReference>
<feature type="modified residue" description="4-aspartylphosphate" evidence="2">
    <location>
        <position position="745"/>
    </location>
</feature>
<keyword evidence="1 2" id="KW-0597">Phosphoprotein</keyword>
<dbReference type="PANTHER" id="PTHR43719">
    <property type="entry name" value="TWO-COMPONENT HISTIDINE KINASE"/>
    <property type="match status" value="1"/>
</dbReference>
<dbReference type="RefSeq" id="XP_001436550.1">
    <property type="nucleotide sequence ID" value="XM_001436513.1"/>
</dbReference>
<dbReference type="GeneID" id="5022331"/>
<gene>
    <name evidence="5" type="ORF">GSPATT00037590001</name>
</gene>
<evidence type="ECO:0000259" key="3">
    <source>
        <dbReference type="PROSITE" id="PS50109"/>
    </source>
</evidence>
<dbReference type="GO" id="GO:0000160">
    <property type="term" value="P:phosphorelay signal transduction system"/>
    <property type="evidence" value="ECO:0007669"/>
    <property type="project" value="InterPro"/>
</dbReference>
<dbReference type="OMA" id="NTIYEMM"/>
<dbReference type="Proteomes" id="UP000000600">
    <property type="component" value="Unassembled WGS sequence"/>
</dbReference>
<dbReference type="PROSITE" id="PS50110">
    <property type="entry name" value="RESPONSE_REGULATORY"/>
    <property type="match status" value="1"/>
</dbReference>
<dbReference type="InterPro" id="IPR003594">
    <property type="entry name" value="HATPase_dom"/>
</dbReference>
<dbReference type="Gene3D" id="3.30.565.10">
    <property type="entry name" value="Histidine kinase-like ATPase, C-terminal domain"/>
    <property type="match status" value="1"/>
</dbReference>
<keyword evidence="6" id="KW-1185">Reference proteome</keyword>
<evidence type="ECO:0000256" key="2">
    <source>
        <dbReference type="PROSITE-ProRule" id="PRU00169"/>
    </source>
</evidence>